<keyword evidence="1" id="KW-0805">Transcription regulation</keyword>
<dbReference type="InterPro" id="IPR007627">
    <property type="entry name" value="RNA_pol_sigma70_r2"/>
</dbReference>
<gene>
    <name evidence="6" type="ORF">FA045_07035</name>
</gene>
<feature type="domain" description="RNA polymerase sigma-70 region 2" evidence="5">
    <location>
        <begin position="23"/>
        <end position="89"/>
    </location>
</feature>
<dbReference type="GO" id="GO:0006352">
    <property type="term" value="P:DNA-templated transcription initiation"/>
    <property type="evidence" value="ECO:0007669"/>
    <property type="project" value="InterPro"/>
</dbReference>
<dbReference type="PANTHER" id="PTHR43133">
    <property type="entry name" value="RNA POLYMERASE ECF-TYPE SIGMA FACTO"/>
    <property type="match status" value="1"/>
</dbReference>
<evidence type="ECO:0000256" key="1">
    <source>
        <dbReference type="ARBA" id="ARBA00023015"/>
    </source>
</evidence>
<dbReference type="Gene3D" id="1.10.1740.10">
    <property type="match status" value="1"/>
</dbReference>
<dbReference type="NCBIfam" id="TIGR02937">
    <property type="entry name" value="sigma70-ECF"/>
    <property type="match status" value="1"/>
</dbReference>
<name>A0A4U1CDD3_9SPHI</name>
<dbReference type="InterPro" id="IPR039425">
    <property type="entry name" value="RNA_pol_sigma-70-like"/>
</dbReference>
<dbReference type="PANTHER" id="PTHR43133:SF8">
    <property type="entry name" value="RNA POLYMERASE SIGMA FACTOR HI_1459-RELATED"/>
    <property type="match status" value="1"/>
</dbReference>
<reference evidence="6 7" key="1">
    <citation type="submission" date="2019-04" db="EMBL/GenBank/DDBJ databases">
        <title>Pedobacter sp. AR-2-6 sp. nov., isolated from Arctic soil.</title>
        <authorList>
            <person name="Dahal R.H."/>
            <person name="Kim D.-U."/>
        </authorList>
    </citation>
    <scope>NUCLEOTIDE SEQUENCE [LARGE SCALE GENOMIC DNA]</scope>
    <source>
        <strain evidence="6 7">AR-2-6</strain>
    </source>
</reference>
<evidence type="ECO:0000259" key="5">
    <source>
        <dbReference type="Pfam" id="PF04542"/>
    </source>
</evidence>
<dbReference type="InterPro" id="IPR014284">
    <property type="entry name" value="RNA_pol_sigma-70_dom"/>
</dbReference>
<evidence type="ECO:0000313" key="6">
    <source>
        <dbReference type="EMBL" id="TKC01994.1"/>
    </source>
</evidence>
<dbReference type="InterPro" id="IPR013325">
    <property type="entry name" value="RNA_pol_sigma_r2"/>
</dbReference>
<evidence type="ECO:0000256" key="4">
    <source>
        <dbReference type="ARBA" id="ARBA00023163"/>
    </source>
</evidence>
<dbReference type="Pfam" id="PF04542">
    <property type="entry name" value="Sigma70_r2"/>
    <property type="match status" value="1"/>
</dbReference>
<keyword evidence="4" id="KW-0804">Transcription</keyword>
<dbReference type="GO" id="GO:0016987">
    <property type="term" value="F:sigma factor activity"/>
    <property type="evidence" value="ECO:0007669"/>
    <property type="project" value="UniProtKB-KW"/>
</dbReference>
<dbReference type="AlphaFoldDB" id="A0A4U1CDD3"/>
<evidence type="ECO:0000256" key="2">
    <source>
        <dbReference type="ARBA" id="ARBA00023082"/>
    </source>
</evidence>
<dbReference type="GO" id="GO:0003677">
    <property type="term" value="F:DNA binding"/>
    <property type="evidence" value="ECO:0007669"/>
    <property type="project" value="UniProtKB-KW"/>
</dbReference>
<dbReference type="RefSeq" id="WP_136875903.1">
    <property type="nucleotide sequence ID" value="NZ_SWBO01000003.1"/>
</dbReference>
<keyword evidence="2" id="KW-0731">Sigma factor</keyword>
<dbReference type="EMBL" id="SWBO01000003">
    <property type="protein sequence ID" value="TKC01994.1"/>
    <property type="molecule type" value="Genomic_DNA"/>
</dbReference>
<comment type="caution">
    <text evidence="6">The sequence shown here is derived from an EMBL/GenBank/DDBJ whole genome shotgun (WGS) entry which is preliminary data.</text>
</comment>
<protein>
    <submittedName>
        <fullName evidence="6">Sigma-70 family RNA polymerase sigma factor</fullName>
    </submittedName>
</protein>
<evidence type="ECO:0000256" key="3">
    <source>
        <dbReference type="ARBA" id="ARBA00023125"/>
    </source>
</evidence>
<dbReference type="Proteomes" id="UP000310477">
    <property type="component" value="Unassembled WGS sequence"/>
</dbReference>
<proteinExistence type="predicted"/>
<organism evidence="6 7">
    <name type="scientific">Pedobacter cryotolerans</name>
    <dbReference type="NCBI Taxonomy" id="2571270"/>
    <lineage>
        <taxon>Bacteria</taxon>
        <taxon>Pseudomonadati</taxon>
        <taxon>Bacteroidota</taxon>
        <taxon>Sphingobacteriia</taxon>
        <taxon>Sphingobacteriales</taxon>
        <taxon>Sphingobacteriaceae</taxon>
        <taxon>Pedobacter</taxon>
    </lineage>
</organism>
<dbReference type="OrthoDB" id="9782108at2"/>
<evidence type="ECO:0000313" key="7">
    <source>
        <dbReference type="Proteomes" id="UP000310477"/>
    </source>
</evidence>
<keyword evidence="3" id="KW-0238">DNA-binding</keyword>
<dbReference type="SUPFAM" id="SSF88946">
    <property type="entry name" value="Sigma2 domain of RNA polymerase sigma factors"/>
    <property type="match status" value="1"/>
</dbReference>
<accession>A0A4U1CDD3</accession>
<keyword evidence="7" id="KW-1185">Reference proteome</keyword>
<sequence>MSVNQNQVVKETENIILAPAEWVNNYADFLYKYAVVRVNDDEIAKDLLQETFFSALKGISNFKGESSERTWLVAILKHKIIDHYRNASRMRSKSITNESTEDEFFEKGNGHWNRENRPTEFSSVSNELQEKEFALILKKCIKKMPALWSAVFTLKHIDEEETDYILQEMKISSANFWVIIHRSKLNLRACLQKNWL</sequence>